<evidence type="ECO:0000256" key="5">
    <source>
        <dbReference type="ARBA" id="ARBA00023274"/>
    </source>
</evidence>
<evidence type="ECO:0000256" key="1">
    <source>
        <dbReference type="ARBA" id="ARBA00008563"/>
    </source>
</evidence>
<dbReference type="EMBL" id="AP014936">
    <property type="protein sequence ID" value="BAU47688.1"/>
    <property type="molecule type" value="Genomic_DNA"/>
</dbReference>
<reference evidence="8 9" key="1">
    <citation type="submission" date="2015-08" db="EMBL/GenBank/DDBJ databases">
        <title>Complete genome sequence of Sulfurifustis variabilis.</title>
        <authorList>
            <person name="Miura A."/>
            <person name="Kojima H."/>
            <person name="Fukui M."/>
        </authorList>
    </citation>
    <scope>NUCLEOTIDE SEQUENCE [LARGE SCALE GENOMIC DNA]</scope>
    <source>
        <strain evidence="9">skN76</strain>
    </source>
</reference>
<dbReference type="PANTHER" id="PTHR21349">
    <property type="entry name" value="50S RIBOSOMAL PROTEIN L21"/>
    <property type="match status" value="1"/>
</dbReference>
<evidence type="ECO:0000256" key="2">
    <source>
        <dbReference type="ARBA" id="ARBA00022730"/>
    </source>
</evidence>
<dbReference type="InterPro" id="IPR028909">
    <property type="entry name" value="bL21-like"/>
</dbReference>
<dbReference type="NCBIfam" id="TIGR00061">
    <property type="entry name" value="L21"/>
    <property type="match status" value="1"/>
</dbReference>
<evidence type="ECO:0000313" key="8">
    <source>
        <dbReference type="EMBL" id="BAU47688.1"/>
    </source>
</evidence>
<evidence type="ECO:0000256" key="7">
    <source>
        <dbReference type="RuleBase" id="RU000562"/>
    </source>
</evidence>
<keyword evidence="2 6" id="KW-0699">rRNA-binding</keyword>
<keyword evidence="4 6" id="KW-0689">Ribosomal protein</keyword>
<dbReference type="GO" id="GO:0005840">
    <property type="term" value="C:ribosome"/>
    <property type="evidence" value="ECO:0007669"/>
    <property type="project" value="UniProtKB-KW"/>
</dbReference>
<dbReference type="InterPro" id="IPR036164">
    <property type="entry name" value="bL21-like_sf"/>
</dbReference>
<comment type="subunit">
    <text evidence="6">Part of the 50S ribosomal subunit. Contacts protein L20.</text>
</comment>
<dbReference type="GO" id="GO:0006412">
    <property type="term" value="P:translation"/>
    <property type="evidence" value="ECO:0007669"/>
    <property type="project" value="UniProtKB-UniRule"/>
</dbReference>
<organism evidence="8 9">
    <name type="scientific">Sulfurifustis variabilis</name>
    <dbReference type="NCBI Taxonomy" id="1675686"/>
    <lineage>
        <taxon>Bacteria</taxon>
        <taxon>Pseudomonadati</taxon>
        <taxon>Pseudomonadota</taxon>
        <taxon>Gammaproteobacteria</taxon>
        <taxon>Acidiferrobacterales</taxon>
        <taxon>Acidiferrobacteraceae</taxon>
        <taxon>Sulfurifustis</taxon>
    </lineage>
</organism>
<proteinExistence type="inferred from homology"/>
<protein>
    <recommendedName>
        <fullName evidence="6">Large ribosomal subunit protein bL21</fullName>
    </recommendedName>
</protein>
<dbReference type="GO" id="GO:0019843">
    <property type="term" value="F:rRNA binding"/>
    <property type="evidence" value="ECO:0007669"/>
    <property type="project" value="UniProtKB-UniRule"/>
</dbReference>
<keyword evidence="3 6" id="KW-0694">RNA-binding</keyword>
<dbReference type="InterPro" id="IPR018258">
    <property type="entry name" value="Ribosomal_bL21_CS"/>
</dbReference>
<sequence length="115" mass="12529">MYAVIESGGKQYRVAPGDVIRVERLAVPAGESLDLDRVLLVADGEQTRVGSPVVDGVTVTAKVRAHGRGEKVRIFKFRRRKNSRRQAGHRQDYTELEITQVAGVSARADEAAATA</sequence>
<keyword evidence="9" id="KW-1185">Reference proteome</keyword>
<evidence type="ECO:0000256" key="3">
    <source>
        <dbReference type="ARBA" id="ARBA00022884"/>
    </source>
</evidence>
<evidence type="ECO:0000256" key="4">
    <source>
        <dbReference type="ARBA" id="ARBA00022980"/>
    </source>
</evidence>
<dbReference type="GO" id="GO:0005737">
    <property type="term" value="C:cytoplasm"/>
    <property type="evidence" value="ECO:0007669"/>
    <property type="project" value="UniProtKB-ARBA"/>
</dbReference>
<dbReference type="InterPro" id="IPR001787">
    <property type="entry name" value="Ribosomal_bL21"/>
</dbReference>
<comment type="function">
    <text evidence="6 7">This protein binds to 23S rRNA in the presence of protein L20.</text>
</comment>
<dbReference type="KEGG" id="sva:SVA_1112"/>
<accession>A0A1B4V2C7</accession>
<name>A0A1B4V2C7_9GAMM</name>
<dbReference type="AlphaFoldDB" id="A0A1B4V2C7"/>
<keyword evidence="5 6" id="KW-0687">Ribonucleoprotein</keyword>
<dbReference type="Pfam" id="PF00829">
    <property type="entry name" value="Ribosomal_L21p"/>
    <property type="match status" value="1"/>
</dbReference>
<comment type="similarity">
    <text evidence="1 6 7">Belongs to the bacterial ribosomal protein bL21 family.</text>
</comment>
<dbReference type="OrthoDB" id="9813334at2"/>
<dbReference type="Proteomes" id="UP000218899">
    <property type="component" value="Chromosome"/>
</dbReference>
<dbReference type="GO" id="GO:1990904">
    <property type="term" value="C:ribonucleoprotein complex"/>
    <property type="evidence" value="ECO:0007669"/>
    <property type="project" value="UniProtKB-KW"/>
</dbReference>
<dbReference type="RefSeq" id="WP_096462835.1">
    <property type="nucleotide sequence ID" value="NZ_AP014936.1"/>
</dbReference>
<dbReference type="PANTHER" id="PTHR21349:SF0">
    <property type="entry name" value="LARGE RIBOSOMAL SUBUNIT PROTEIN BL21M"/>
    <property type="match status" value="1"/>
</dbReference>
<evidence type="ECO:0000256" key="6">
    <source>
        <dbReference type="HAMAP-Rule" id="MF_01363"/>
    </source>
</evidence>
<dbReference type="GO" id="GO:0003735">
    <property type="term" value="F:structural constituent of ribosome"/>
    <property type="evidence" value="ECO:0007669"/>
    <property type="project" value="InterPro"/>
</dbReference>
<gene>
    <name evidence="6" type="primary">rplU</name>
    <name evidence="8" type="ORF">SVA_1112</name>
</gene>
<evidence type="ECO:0000313" key="9">
    <source>
        <dbReference type="Proteomes" id="UP000218899"/>
    </source>
</evidence>
<dbReference type="PROSITE" id="PS01169">
    <property type="entry name" value="RIBOSOMAL_L21"/>
    <property type="match status" value="1"/>
</dbReference>
<dbReference type="SUPFAM" id="SSF141091">
    <property type="entry name" value="L21p-like"/>
    <property type="match status" value="1"/>
</dbReference>
<dbReference type="HAMAP" id="MF_01363">
    <property type="entry name" value="Ribosomal_bL21"/>
    <property type="match status" value="1"/>
</dbReference>